<dbReference type="SUPFAM" id="SSF54506">
    <property type="entry name" value="Diaminopimelate epimerase-like"/>
    <property type="match status" value="1"/>
</dbReference>
<dbReference type="RefSeq" id="XP_020132926.1">
    <property type="nucleotide sequence ID" value="XM_020269390.1"/>
</dbReference>
<dbReference type="Gene3D" id="3.10.310.10">
    <property type="entry name" value="Diaminopimelate Epimerase, Chain A, domain 1"/>
    <property type="match status" value="2"/>
</dbReference>
<dbReference type="GeneID" id="31009649"/>
<dbReference type="PANTHER" id="PTHR13774:SF32">
    <property type="entry name" value="ANTISENSE-ENHANCING SEQUENCE 1"/>
    <property type="match status" value="1"/>
</dbReference>
<dbReference type="Pfam" id="PF02567">
    <property type="entry name" value="PhzC-PhzF"/>
    <property type="match status" value="1"/>
</dbReference>
<evidence type="ECO:0000313" key="3">
    <source>
        <dbReference type="Proteomes" id="UP000183809"/>
    </source>
</evidence>
<dbReference type="GO" id="GO:0005737">
    <property type="term" value="C:cytoplasm"/>
    <property type="evidence" value="ECO:0007669"/>
    <property type="project" value="TreeGrafter"/>
</dbReference>
<dbReference type="EMBL" id="MNUE01000010">
    <property type="protein sequence ID" value="OJD36666.1"/>
    <property type="molecule type" value="Genomic_DNA"/>
</dbReference>
<accession>A0A1J9R918</accession>
<name>A0A1J9R918_9PEZI</name>
<feature type="active site" evidence="1">
    <location>
        <position position="81"/>
    </location>
</feature>
<sequence>MTLRCLQRDALEYKAPTSNVNSSGIGPRKATMKLPFTTLDVFTTTPFSGNPVAVVRVPASCRDALTEEQKQKIATEFNLSEITFLHEASEGDNGAVADYDIFTARSRMTFAGHPTIGTAIFVSTTGRPLFPSTHSLRTLAGTIPLAYNPSTATASVHLPHAVHEHSFRPPHPQSLTSSSSPPTVPIVSIVRGMAFCLVPLPTLEALAAVDASLVPVADAYQAKWLDAGSGWDVGFTGSFYYVDLGLDYDDQRGRRLLRTRSIGTREDPGTGSASAALCCYLALREDKGKGRGPFEFHLVQGVEMGRRCDVFVRVVRTEDGGAVEEVVLTGSAVEVMEGVVRVE</sequence>
<reference evidence="2 3" key="1">
    <citation type="submission" date="2016-10" db="EMBL/GenBank/DDBJ databases">
        <title>Proteomics and genomics reveal pathogen-plant mechanisms compatible with a hemibiotrophic lifestyle of Diplodia corticola.</title>
        <authorList>
            <person name="Fernandes I."/>
            <person name="De Jonge R."/>
            <person name="Van De Peer Y."/>
            <person name="Devreese B."/>
            <person name="Alves A."/>
            <person name="Esteves A.C."/>
        </authorList>
    </citation>
    <scope>NUCLEOTIDE SEQUENCE [LARGE SCALE GENOMIC DNA]</scope>
    <source>
        <strain evidence="2 3">CBS 112549</strain>
    </source>
</reference>
<dbReference type="AlphaFoldDB" id="A0A1J9R918"/>
<organism evidence="2 3">
    <name type="scientific">Diplodia corticola</name>
    <dbReference type="NCBI Taxonomy" id="236234"/>
    <lineage>
        <taxon>Eukaryota</taxon>
        <taxon>Fungi</taxon>
        <taxon>Dikarya</taxon>
        <taxon>Ascomycota</taxon>
        <taxon>Pezizomycotina</taxon>
        <taxon>Dothideomycetes</taxon>
        <taxon>Dothideomycetes incertae sedis</taxon>
        <taxon>Botryosphaeriales</taxon>
        <taxon>Botryosphaeriaceae</taxon>
        <taxon>Diplodia</taxon>
    </lineage>
</organism>
<protein>
    <submittedName>
        <fullName evidence="2">Phenazine biosynthesis protein</fullName>
    </submittedName>
</protein>
<dbReference type="NCBIfam" id="TIGR00654">
    <property type="entry name" value="PhzF_family"/>
    <property type="match status" value="1"/>
</dbReference>
<dbReference type="STRING" id="236234.A0A1J9R918"/>
<evidence type="ECO:0000313" key="2">
    <source>
        <dbReference type="EMBL" id="OJD36666.1"/>
    </source>
</evidence>
<comment type="caution">
    <text evidence="2">The sequence shown here is derived from an EMBL/GenBank/DDBJ whole genome shotgun (WGS) entry which is preliminary data.</text>
</comment>
<proteinExistence type="predicted"/>
<evidence type="ECO:0000256" key="1">
    <source>
        <dbReference type="PIRSR" id="PIRSR016184-1"/>
    </source>
</evidence>
<gene>
    <name evidence="2" type="ORF">BKCO1_1000037</name>
</gene>
<dbReference type="PANTHER" id="PTHR13774">
    <property type="entry name" value="PHENAZINE BIOSYNTHESIS PROTEIN"/>
    <property type="match status" value="1"/>
</dbReference>
<dbReference type="OrthoDB" id="75169at2759"/>
<dbReference type="PIRSF" id="PIRSF016184">
    <property type="entry name" value="PhzC_PhzF"/>
    <property type="match status" value="1"/>
</dbReference>
<dbReference type="GO" id="GO:0016853">
    <property type="term" value="F:isomerase activity"/>
    <property type="evidence" value="ECO:0007669"/>
    <property type="project" value="TreeGrafter"/>
</dbReference>
<dbReference type="InterPro" id="IPR003719">
    <property type="entry name" value="Phenazine_PhzF-like"/>
</dbReference>
<dbReference type="Proteomes" id="UP000183809">
    <property type="component" value="Unassembled WGS sequence"/>
</dbReference>
<keyword evidence="3" id="KW-1185">Reference proteome</keyword>